<gene>
    <name evidence="3" type="ORF">AB5J49_13580</name>
</gene>
<keyword evidence="2" id="KW-1133">Transmembrane helix</keyword>
<evidence type="ECO:0000256" key="1">
    <source>
        <dbReference type="SAM" id="MobiDB-lite"/>
    </source>
</evidence>
<organism evidence="3">
    <name type="scientific">Streptomyces sp. R28</name>
    <dbReference type="NCBI Taxonomy" id="3238628"/>
    <lineage>
        <taxon>Bacteria</taxon>
        <taxon>Bacillati</taxon>
        <taxon>Actinomycetota</taxon>
        <taxon>Actinomycetes</taxon>
        <taxon>Kitasatosporales</taxon>
        <taxon>Streptomycetaceae</taxon>
        <taxon>Streptomyces</taxon>
    </lineage>
</organism>
<feature type="transmembrane region" description="Helical" evidence="2">
    <location>
        <begin position="6"/>
        <end position="27"/>
    </location>
</feature>
<proteinExistence type="predicted"/>
<dbReference type="RefSeq" id="WP_369168879.1">
    <property type="nucleotide sequence ID" value="NZ_CP163439.1"/>
</dbReference>
<evidence type="ECO:0008006" key="4">
    <source>
        <dbReference type="Google" id="ProtNLM"/>
    </source>
</evidence>
<keyword evidence="2" id="KW-0812">Transmembrane</keyword>
<accession>A0AB39PV17</accession>
<dbReference type="EMBL" id="CP163439">
    <property type="protein sequence ID" value="XDQ34284.1"/>
    <property type="molecule type" value="Genomic_DNA"/>
</dbReference>
<reference evidence="3" key="1">
    <citation type="submission" date="2024-07" db="EMBL/GenBank/DDBJ databases">
        <authorList>
            <person name="Yu S.T."/>
        </authorList>
    </citation>
    <scope>NUCLEOTIDE SEQUENCE</scope>
    <source>
        <strain evidence="3">R28</strain>
    </source>
</reference>
<dbReference type="AlphaFoldDB" id="A0AB39PV17"/>
<name>A0AB39PV17_9ACTN</name>
<feature type="region of interest" description="Disordered" evidence="1">
    <location>
        <begin position="222"/>
        <end position="248"/>
    </location>
</feature>
<evidence type="ECO:0000256" key="2">
    <source>
        <dbReference type="SAM" id="Phobius"/>
    </source>
</evidence>
<keyword evidence="2" id="KW-0472">Membrane</keyword>
<protein>
    <recommendedName>
        <fullName evidence="4">Secreted protein</fullName>
    </recommendedName>
</protein>
<evidence type="ECO:0000313" key="3">
    <source>
        <dbReference type="EMBL" id="XDQ34284.1"/>
    </source>
</evidence>
<sequence>MGGWVALLLVGVVVGGFVAWYAHYPFVPSKWRYGRPDSKHRPERQALAKARRARRKGRETADHIVAEAERGFADGIEPFRLRVQELGRAREELARQGSGQEVKPELWLWPLGLLEHELLFLKEEAAEGQGEPRKAVDERLPLAGVTVKLDHSQDHVYLRVTRPDGTRRSQPYPRHQEIAADALVEAIHNQVVQHEEFCRDLQRRDAELVAEIRQAEADLAKAEEGGRPALDKARERARTVRARADAGLRTARDTWKTDAGGVRPLW</sequence>